<sequence>MMILQSLDLCRSFGFHYLISSNVCRRHMMMSFTMRLVRTVSFISSLLVLGCEGRIRENLFAGTNETNLFVKGNNADAVGDVVTSSTLTNKILVGYQGWFTYPGDGAPINKWKHWFGTEGVPAVNNLTVDMYPSMDEYDPADLTDASPLTMKDGTKAKFYSSAKPGVVLRHFEWMRDYGISGAFHMRFLTNLDLPANKMWKTMVLRNVRDAAESTGRVFAVSYNLAGCDNQALDLIKSDWMDLVDNERIVSSGRYLKHNGLPVLRIYGIGFKEVNIDDTKKMLDLIDWFQNKADAKYRVFLIGGVPARWRDSIMDARPGKDWQKIYKALNGIHPWHVGRWTTTKLGQIYYKNVIKKDASTCAKNGQLYMPTMWPGLSWHNLKSNTIPQPPINQIPRNGGDFMWNMAYQYAADPNIKTIWTANFDEVDEGTAIFKVATNKNEVPAQGDWLTLDADGKTFPNDWYLQLCREAQKMLNGEIKLTSSIPIKP</sequence>
<organism evidence="1 2">
    <name type="scientific">Cyclotella atomus</name>
    <dbReference type="NCBI Taxonomy" id="382360"/>
    <lineage>
        <taxon>Eukaryota</taxon>
        <taxon>Sar</taxon>
        <taxon>Stramenopiles</taxon>
        <taxon>Ochrophyta</taxon>
        <taxon>Bacillariophyta</taxon>
        <taxon>Coscinodiscophyceae</taxon>
        <taxon>Thalassiosirophycidae</taxon>
        <taxon>Stephanodiscales</taxon>
        <taxon>Stephanodiscaceae</taxon>
        <taxon>Cyclotella</taxon>
    </lineage>
</organism>
<evidence type="ECO:0008006" key="3">
    <source>
        <dbReference type="Google" id="ProtNLM"/>
    </source>
</evidence>
<evidence type="ECO:0000313" key="1">
    <source>
        <dbReference type="EMBL" id="KAL3798624.1"/>
    </source>
</evidence>
<dbReference type="AlphaFoldDB" id="A0ABD3QE11"/>
<proteinExistence type="predicted"/>
<dbReference type="EMBL" id="JALLPJ020000212">
    <property type="protein sequence ID" value="KAL3798624.1"/>
    <property type="molecule type" value="Genomic_DNA"/>
</dbReference>
<comment type="caution">
    <text evidence="1">The sequence shown here is derived from an EMBL/GenBank/DDBJ whole genome shotgun (WGS) entry which is preliminary data.</text>
</comment>
<protein>
    <recommendedName>
        <fullName evidence="3">Xylosidase/arabinosidase</fullName>
    </recommendedName>
</protein>
<keyword evidence="2" id="KW-1185">Reference proteome</keyword>
<accession>A0ABD3QE11</accession>
<name>A0ABD3QE11_9STRA</name>
<evidence type="ECO:0000313" key="2">
    <source>
        <dbReference type="Proteomes" id="UP001530400"/>
    </source>
</evidence>
<dbReference type="Proteomes" id="UP001530400">
    <property type="component" value="Unassembled WGS sequence"/>
</dbReference>
<dbReference type="CDD" id="cd11576">
    <property type="entry name" value="GH99_GH71_like_2"/>
    <property type="match status" value="1"/>
</dbReference>
<gene>
    <name evidence="1" type="ORF">ACHAWO_014033</name>
</gene>
<dbReference type="Gene3D" id="3.20.20.80">
    <property type="entry name" value="Glycosidases"/>
    <property type="match status" value="1"/>
</dbReference>
<reference evidence="1 2" key="1">
    <citation type="submission" date="2024-10" db="EMBL/GenBank/DDBJ databases">
        <title>Updated reference genomes for cyclostephanoid diatoms.</title>
        <authorList>
            <person name="Roberts W.R."/>
            <person name="Alverson A.J."/>
        </authorList>
    </citation>
    <scope>NUCLEOTIDE SEQUENCE [LARGE SCALE GENOMIC DNA]</scope>
    <source>
        <strain evidence="1 2">AJA010-31</strain>
    </source>
</reference>